<evidence type="ECO:0000313" key="3">
    <source>
        <dbReference type="EMBL" id="SPD05979.1"/>
    </source>
</evidence>
<dbReference type="AlphaFoldDB" id="A0A2N9H2V5"/>
<reference evidence="3" key="1">
    <citation type="submission" date="2018-02" db="EMBL/GenBank/DDBJ databases">
        <authorList>
            <person name="Cohen D.B."/>
            <person name="Kent A.D."/>
        </authorList>
    </citation>
    <scope>NUCLEOTIDE SEQUENCE</scope>
</reference>
<dbReference type="SUPFAM" id="SSF56672">
    <property type="entry name" value="DNA/RNA polymerases"/>
    <property type="match status" value="1"/>
</dbReference>
<feature type="compositionally biased region" description="Basic and acidic residues" evidence="1">
    <location>
        <begin position="102"/>
        <end position="115"/>
    </location>
</feature>
<feature type="region of interest" description="Disordered" evidence="1">
    <location>
        <begin position="102"/>
        <end position="160"/>
    </location>
</feature>
<name>A0A2N9H2V5_FAGSY</name>
<dbReference type="InterPro" id="IPR043502">
    <property type="entry name" value="DNA/RNA_pol_sf"/>
</dbReference>
<dbReference type="EMBL" id="OIVN01002728">
    <property type="protein sequence ID" value="SPD05979.1"/>
    <property type="molecule type" value="Genomic_DNA"/>
</dbReference>
<evidence type="ECO:0000259" key="2">
    <source>
        <dbReference type="PROSITE" id="PS50879"/>
    </source>
</evidence>
<proteinExistence type="predicted"/>
<dbReference type="PROSITE" id="PS50879">
    <property type="entry name" value="RNASE_H_1"/>
    <property type="match status" value="1"/>
</dbReference>
<dbReference type="InterPro" id="IPR000477">
    <property type="entry name" value="RT_dom"/>
</dbReference>
<dbReference type="InterPro" id="IPR002156">
    <property type="entry name" value="RNaseH_domain"/>
</dbReference>
<feature type="domain" description="RNase H type-1" evidence="2">
    <location>
        <begin position="564"/>
        <end position="693"/>
    </location>
</feature>
<gene>
    <name evidence="3" type="ORF">FSB_LOCUS33861</name>
</gene>
<dbReference type="PANTHER" id="PTHR48475:SF2">
    <property type="entry name" value="RIBONUCLEASE H"/>
    <property type="match status" value="1"/>
</dbReference>
<dbReference type="Gene3D" id="3.30.70.270">
    <property type="match status" value="1"/>
</dbReference>
<dbReference type="Pfam" id="PF13456">
    <property type="entry name" value="RVT_3"/>
    <property type="match status" value="1"/>
</dbReference>
<protein>
    <recommendedName>
        <fullName evidence="2">RNase H type-1 domain-containing protein</fullName>
    </recommendedName>
</protein>
<dbReference type="Pfam" id="PF00078">
    <property type="entry name" value="RVT_1"/>
    <property type="match status" value="1"/>
</dbReference>
<dbReference type="InterPro" id="IPR036397">
    <property type="entry name" value="RNaseH_sf"/>
</dbReference>
<accession>A0A2N9H2V5</accession>
<organism evidence="3">
    <name type="scientific">Fagus sylvatica</name>
    <name type="common">Beechnut</name>
    <dbReference type="NCBI Taxonomy" id="28930"/>
    <lineage>
        <taxon>Eukaryota</taxon>
        <taxon>Viridiplantae</taxon>
        <taxon>Streptophyta</taxon>
        <taxon>Embryophyta</taxon>
        <taxon>Tracheophyta</taxon>
        <taxon>Spermatophyta</taxon>
        <taxon>Magnoliopsida</taxon>
        <taxon>eudicotyledons</taxon>
        <taxon>Gunneridae</taxon>
        <taxon>Pentapetalae</taxon>
        <taxon>rosids</taxon>
        <taxon>fabids</taxon>
        <taxon>Fagales</taxon>
        <taxon>Fagaceae</taxon>
        <taxon>Fagus</taxon>
    </lineage>
</organism>
<feature type="compositionally biased region" description="Basic and acidic residues" evidence="1">
    <location>
        <begin position="515"/>
        <end position="530"/>
    </location>
</feature>
<sequence>MGLRGSARVWFNKLELESISSFVQLSQAFIDHFIGGQKRGHPPTHLLSVKQMEGESLRAKGDFLYDLCKDPPETLSELMYEAQKHMNAEDALEALNDLPPKRQKEAEDHKQEPAKQKVPKFSETPERKRTTTPTRKFKNTRPPKPQGPKKRTENPKLGTAGEIRTIVGGPVAGGISHTSRKVYARQVHNIFVVQRTPKNIRLDDQIISFSEENARGTHQPHDDALVITMSIADFTTRRVMIDNSSSTDILYLPAYQQMKLDKEKLRPMGAPLVGFAGDKVSKAVDFLVVDCPSAYNAIIGQPTLNRLRAVTSIYHPLLKFPTEHGIGEVRGDQIAARECYLASLEADGENQPMTIEEQKTLVEPSEELNTIILDDEHPEKSTRIGANLTPQTRESIIHFLKKNKDIFAWSHEDMPGYNQIVMDEADHEKKSFITCGLFCYKVMPFELKNAGATYQQLMNRMFHDQIGKNVEVYIDDMLVKSKEEDDHLKDLEKTFNTLRKYHMKLNPSNHLRNGATKEHQRNTGANGKDRDAQSFRLLIDRQMPAFLQAEFTTKDDEPTEDDEQTLKWTAHINGSSTKNTSRIGIILKSPEGDIIKQAIRLQYATTTNEAEYEALLTRLKLAKILGATELDIRSDSQFIVGQVNGDYEAKEERMQQYLNLVRYQMSQFRKVKLNCIPREQNTATDQLAKLASSTVLDDKIEIVRQSSLQTAENGSKNTNRRNSIRMTYGSEVVVPIEIGLKTLQTLTYDDQQNEEQLHLNLDLIDEVRETTETRMRRYQEKRARHYNTKVKPRQFSTGDLVLRKVTMATKDPTQGKLGPNWEGPYQVVEIRRQGMYHLEDANGRRLPHPWNAEHLRKYYP</sequence>
<dbReference type="GO" id="GO:0003676">
    <property type="term" value="F:nucleic acid binding"/>
    <property type="evidence" value="ECO:0007669"/>
    <property type="project" value="InterPro"/>
</dbReference>
<dbReference type="PANTHER" id="PTHR48475">
    <property type="entry name" value="RIBONUCLEASE H"/>
    <property type="match status" value="1"/>
</dbReference>
<dbReference type="Gene3D" id="3.10.10.10">
    <property type="entry name" value="HIV Type 1 Reverse Transcriptase, subunit A, domain 1"/>
    <property type="match status" value="1"/>
</dbReference>
<dbReference type="Gene3D" id="3.30.420.10">
    <property type="entry name" value="Ribonuclease H-like superfamily/Ribonuclease H"/>
    <property type="match status" value="1"/>
</dbReference>
<evidence type="ECO:0000256" key="1">
    <source>
        <dbReference type="SAM" id="MobiDB-lite"/>
    </source>
</evidence>
<feature type="region of interest" description="Disordered" evidence="1">
    <location>
        <begin position="507"/>
        <end position="530"/>
    </location>
</feature>
<dbReference type="InterPro" id="IPR043128">
    <property type="entry name" value="Rev_trsase/Diguanyl_cyclase"/>
</dbReference>
<dbReference type="CDD" id="cd09279">
    <property type="entry name" value="RNase_HI_like"/>
    <property type="match status" value="1"/>
</dbReference>
<dbReference type="GO" id="GO:0004523">
    <property type="term" value="F:RNA-DNA hybrid ribonuclease activity"/>
    <property type="evidence" value="ECO:0007669"/>
    <property type="project" value="InterPro"/>
</dbReference>
<dbReference type="CDD" id="cd01647">
    <property type="entry name" value="RT_LTR"/>
    <property type="match status" value="1"/>
</dbReference>